<feature type="transmembrane region" description="Helical" evidence="1">
    <location>
        <begin position="31"/>
        <end position="47"/>
    </location>
</feature>
<dbReference type="EMBL" id="JBBUKT010000008">
    <property type="protein sequence ID" value="MEK7952616.1"/>
    <property type="molecule type" value="Genomic_DNA"/>
</dbReference>
<accession>A0ABU9AXY3</accession>
<organism evidence="2 3">
    <name type="scientific">Luteolibacter soli</name>
    <dbReference type="NCBI Taxonomy" id="3135280"/>
    <lineage>
        <taxon>Bacteria</taxon>
        <taxon>Pseudomonadati</taxon>
        <taxon>Verrucomicrobiota</taxon>
        <taxon>Verrucomicrobiia</taxon>
        <taxon>Verrucomicrobiales</taxon>
        <taxon>Verrucomicrobiaceae</taxon>
        <taxon>Luteolibacter</taxon>
    </lineage>
</organism>
<proteinExistence type="predicted"/>
<reference evidence="2 3" key="1">
    <citation type="submission" date="2024-04" db="EMBL/GenBank/DDBJ databases">
        <title>Luteolibacter sp. isolated from soil.</title>
        <authorList>
            <person name="An J."/>
        </authorList>
    </citation>
    <scope>NUCLEOTIDE SEQUENCE [LARGE SCALE GENOMIC DNA]</scope>
    <source>
        <strain evidence="2 3">Y139</strain>
    </source>
</reference>
<evidence type="ECO:0000313" key="2">
    <source>
        <dbReference type="EMBL" id="MEK7952616.1"/>
    </source>
</evidence>
<sequence>MPEAPPDSAELPEPVPEDAAEVARIRMWNRFYKIAVIWMIGWVGLILEKMLKLDSVVDGLREGFMKRAFVALLLLVVTLPLGWLGARIGSREKWRRWRLWFTFALPALYVLAVVAWALHGRYFPEGRFKRDTGVEFPREGRMERCVFDDGYGFFDEWGRTYDFTCPAAETDRMVEEMKLKRESWSYVWPTPPPPSSGWTSYDTWNGIGAHGGISVVFQADGSHTKVHILCYGGY</sequence>
<keyword evidence="1" id="KW-1133">Transmembrane helix</keyword>
<keyword evidence="1" id="KW-0472">Membrane</keyword>
<gene>
    <name evidence="2" type="ORF">WKV53_19035</name>
</gene>
<dbReference type="Proteomes" id="UP001371305">
    <property type="component" value="Unassembled WGS sequence"/>
</dbReference>
<feature type="transmembrane region" description="Helical" evidence="1">
    <location>
        <begin position="98"/>
        <end position="118"/>
    </location>
</feature>
<comment type="caution">
    <text evidence="2">The sequence shown here is derived from an EMBL/GenBank/DDBJ whole genome shotgun (WGS) entry which is preliminary data.</text>
</comment>
<dbReference type="RefSeq" id="WP_341406372.1">
    <property type="nucleotide sequence ID" value="NZ_JBBUKT010000008.1"/>
</dbReference>
<keyword evidence="1" id="KW-0812">Transmembrane</keyword>
<protein>
    <submittedName>
        <fullName evidence="2">Uncharacterized protein</fullName>
    </submittedName>
</protein>
<evidence type="ECO:0000313" key="3">
    <source>
        <dbReference type="Proteomes" id="UP001371305"/>
    </source>
</evidence>
<feature type="transmembrane region" description="Helical" evidence="1">
    <location>
        <begin position="67"/>
        <end position="86"/>
    </location>
</feature>
<evidence type="ECO:0000256" key="1">
    <source>
        <dbReference type="SAM" id="Phobius"/>
    </source>
</evidence>
<keyword evidence="3" id="KW-1185">Reference proteome</keyword>
<name>A0ABU9AXY3_9BACT</name>